<dbReference type="Gene3D" id="3.10.580.10">
    <property type="entry name" value="CBS-domain"/>
    <property type="match status" value="1"/>
</dbReference>
<dbReference type="PANTHER" id="PTHR43021">
    <property type="entry name" value="NA(+)/H(+) ANTIPORTER-RELATED"/>
    <property type="match status" value="1"/>
</dbReference>
<dbReference type="PANTHER" id="PTHR43021:SF2">
    <property type="entry name" value="CATION_H+ EXCHANGER DOMAIN-CONTAINING PROTEIN"/>
    <property type="match status" value="1"/>
</dbReference>
<dbReference type="GO" id="GO:0016020">
    <property type="term" value="C:membrane"/>
    <property type="evidence" value="ECO:0007669"/>
    <property type="project" value="UniProtKB-SubCell"/>
</dbReference>
<dbReference type="SMART" id="SM00116">
    <property type="entry name" value="CBS"/>
    <property type="match status" value="2"/>
</dbReference>
<feature type="transmembrane region" description="Helical" evidence="6">
    <location>
        <begin position="310"/>
        <end position="333"/>
    </location>
</feature>
<evidence type="ECO:0000256" key="5">
    <source>
        <dbReference type="PROSITE-ProRule" id="PRU00703"/>
    </source>
</evidence>
<dbReference type="InterPro" id="IPR006153">
    <property type="entry name" value="Cation/H_exchanger_TM"/>
</dbReference>
<feature type="transmembrane region" description="Helical" evidence="6">
    <location>
        <begin position="287"/>
        <end position="303"/>
    </location>
</feature>
<keyword evidence="2 6" id="KW-0812">Transmembrane</keyword>
<dbReference type="CDD" id="cd02205">
    <property type="entry name" value="CBS_pair_SF"/>
    <property type="match status" value="1"/>
</dbReference>
<evidence type="ECO:0000256" key="4">
    <source>
        <dbReference type="ARBA" id="ARBA00023136"/>
    </source>
</evidence>
<protein>
    <submittedName>
        <fullName evidence="8">CBS domain-containing protein</fullName>
    </submittedName>
</protein>
<feature type="transmembrane region" description="Helical" evidence="6">
    <location>
        <begin position="202"/>
        <end position="224"/>
    </location>
</feature>
<dbReference type="AlphaFoldDB" id="A0A7M1XQD5"/>
<sequence length="563" mass="61099">MHFSNLGPRVAIVLGLMLFFGTCGGHIFQKLKIPQVVGYFIIGIILGDSGLQLIRPDVVSALNPISVIALAFIGFLVGGELKTDVIKKMGKQFVSVLLFESLVPAVVVAILTGFASYFFTHNVELSFCFGILLGAICSSTAPEATTNVLQEYRSRGPLTTMIYGLVAMDDAVALILFAIVSTVAAPILGGHAVSFGRQMLNVVYNVFGSIAFGLLLGWILSFILKKLTHQEGRVLSFTLGLLLLCTGICDRIGLSNILAAMSIGFYIANFTEKNVRQVFDFTNKFTPPVYVLFFVVVGAKLNIWEMKPLLIVLAALYIIGRTGGKALGSWFGAYITKAPVTVQKYMKYCLLSQAGVAIGLSLTAGNYFKDTIGDSILLIVTATTFVAELIGPVFVKIGITKAEEAGMNVTEDDILKRTRVSDVTWGTEKACDCNSCAIVADNAIIRDILTQFERHHYQSFVVKSSSDGKLEGIITLAHLKETLLIGEMAETLLAVDIMDRPVCTCHADTSLPDVYDMFSENDTEAIPIVDADGRALGVLEKFAADHYIHTRILEVNRKLESLG</sequence>
<gene>
    <name evidence="8" type="ORF">DYE49_10995</name>
</gene>
<evidence type="ECO:0000256" key="6">
    <source>
        <dbReference type="SAM" id="Phobius"/>
    </source>
</evidence>
<feature type="domain" description="CBS" evidence="7">
    <location>
        <begin position="498"/>
        <end position="555"/>
    </location>
</feature>
<evidence type="ECO:0000256" key="2">
    <source>
        <dbReference type="ARBA" id="ARBA00022692"/>
    </source>
</evidence>
<dbReference type="Pfam" id="PF00999">
    <property type="entry name" value="Na_H_Exchanger"/>
    <property type="match status" value="1"/>
</dbReference>
<comment type="subcellular location">
    <subcellularLocation>
        <location evidence="1">Membrane</location>
        <topology evidence="1">Multi-pass membrane protein</topology>
    </subcellularLocation>
</comment>
<evidence type="ECO:0000256" key="1">
    <source>
        <dbReference type="ARBA" id="ARBA00004141"/>
    </source>
</evidence>
<evidence type="ECO:0000256" key="3">
    <source>
        <dbReference type="ARBA" id="ARBA00022989"/>
    </source>
</evidence>
<feature type="transmembrane region" description="Helical" evidence="6">
    <location>
        <begin position="36"/>
        <end position="55"/>
    </location>
</feature>
<dbReference type="PROSITE" id="PS51371">
    <property type="entry name" value="CBS"/>
    <property type="match status" value="1"/>
</dbReference>
<dbReference type="Pfam" id="PF00571">
    <property type="entry name" value="CBS"/>
    <property type="match status" value="2"/>
</dbReference>
<dbReference type="InterPro" id="IPR038770">
    <property type="entry name" value="Na+/solute_symporter_sf"/>
</dbReference>
<accession>A0A7M1XQD5</accession>
<dbReference type="Proteomes" id="UP000593591">
    <property type="component" value="Chromosome"/>
</dbReference>
<organism evidence="8 9">
    <name type="scientific">Treponema rectale</name>
    <dbReference type="NCBI Taxonomy" id="744512"/>
    <lineage>
        <taxon>Bacteria</taxon>
        <taxon>Pseudomonadati</taxon>
        <taxon>Spirochaetota</taxon>
        <taxon>Spirochaetia</taxon>
        <taxon>Spirochaetales</taxon>
        <taxon>Treponemataceae</taxon>
        <taxon>Treponema</taxon>
    </lineage>
</organism>
<keyword evidence="5" id="KW-0129">CBS domain</keyword>
<evidence type="ECO:0000313" key="8">
    <source>
        <dbReference type="EMBL" id="QOS41275.1"/>
    </source>
</evidence>
<keyword evidence="4 6" id="KW-0472">Membrane</keyword>
<dbReference type="Gene3D" id="1.20.1530.20">
    <property type="match status" value="1"/>
</dbReference>
<feature type="transmembrane region" description="Helical" evidence="6">
    <location>
        <begin position="6"/>
        <end position="24"/>
    </location>
</feature>
<feature type="transmembrane region" description="Helical" evidence="6">
    <location>
        <begin position="162"/>
        <end position="190"/>
    </location>
</feature>
<dbReference type="InterPro" id="IPR000644">
    <property type="entry name" value="CBS_dom"/>
</dbReference>
<proteinExistence type="predicted"/>
<feature type="transmembrane region" description="Helical" evidence="6">
    <location>
        <begin position="93"/>
        <end position="117"/>
    </location>
</feature>
<evidence type="ECO:0000313" key="9">
    <source>
        <dbReference type="Proteomes" id="UP000593591"/>
    </source>
</evidence>
<feature type="transmembrane region" description="Helical" evidence="6">
    <location>
        <begin position="376"/>
        <end position="395"/>
    </location>
</feature>
<dbReference type="SUPFAM" id="SSF54631">
    <property type="entry name" value="CBS-domain pair"/>
    <property type="match status" value="1"/>
</dbReference>
<dbReference type="GO" id="GO:0015297">
    <property type="term" value="F:antiporter activity"/>
    <property type="evidence" value="ECO:0007669"/>
    <property type="project" value="InterPro"/>
</dbReference>
<dbReference type="KEGG" id="trc:DYE49_10995"/>
<dbReference type="GO" id="GO:1902600">
    <property type="term" value="P:proton transmembrane transport"/>
    <property type="evidence" value="ECO:0007669"/>
    <property type="project" value="InterPro"/>
</dbReference>
<evidence type="ECO:0000259" key="7">
    <source>
        <dbReference type="PROSITE" id="PS51371"/>
    </source>
</evidence>
<feature type="transmembrane region" description="Helical" evidence="6">
    <location>
        <begin position="61"/>
        <end position="81"/>
    </location>
</feature>
<feature type="transmembrane region" description="Helical" evidence="6">
    <location>
        <begin position="236"/>
        <end position="267"/>
    </location>
</feature>
<dbReference type="EMBL" id="CP031517">
    <property type="protein sequence ID" value="QOS41275.1"/>
    <property type="molecule type" value="Genomic_DNA"/>
</dbReference>
<reference evidence="8 9" key="1">
    <citation type="submission" date="2018-08" db="EMBL/GenBank/DDBJ databases">
        <title>The first complete genome of Treponema rectale (CHPAT), a commensal spirochete of the bovine rectum.</title>
        <authorList>
            <person name="Staton G.J."/>
            <person name="Clegg S.R."/>
            <person name="Carter S.D."/>
            <person name="Radford A.D."/>
            <person name="Darby A."/>
            <person name="Hall N."/>
            <person name="Birtles R.J."/>
            <person name="Evans N.J."/>
        </authorList>
    </citation>
    <scope>NUCLEOTIDE SEQUENCE [LARGE SCALE GENOMIC DNA]</scope>
    <source>
        <strain evidence="8 9">CHPA</strain>
    </source>
</reference>
<feature type="transmembrane region" description="Helical" evidence="6">
    <location>
        <begin position="345"/>
        <end position="364"/>
    </location>
</feature>
<dbReference type="InterPro" id="IPR046342">
    <property type="entry name" value="CBS_dom_sf"/>
</dbReference>
<name>A0A7M1XQD5_9SPIR</name>
<keyword evidence="3 6" id="KW-1133">Transmembrane helix</keyword>